<keyword evidence="3" id="KW-1185">Reference proteome</keyword>
<feature type="compositionally biased region" description="Basic residues" evidence="1">
    <location>
        <begin position="205"/>
        <end position="223"/>
    </location>
</feature>
<feature type="compositionally biased region" description="Basic residues" evidence="1">
    <location>
        <begin position="185"/>
        <end position="196"/>
    </location>
</feature>
<feature type="region of interest" description="Disordered" evidence="1">
    <location>
        <begin position="185"/>
        <end position="223"/>
    </location>
</feature>
<reference evidence="2 3" key="1">
    <citation type="journal article" date="2019" name="Commun. Biol.">
        <title>The bagworm genome reveals a unique fibroin gene that provides high tensile strength.</title>
        <authorList>
            <person name="Kono N."/>
            <person name="Nakamura H."/>
            <person name="Ohtoshi R."/>
            <person name="Tomita M."/>
            <person name="Numata K."/>
            <person name="Arakawa K."/>
        </authorList>
    </citation>
    <scope>NUCLEOTIDE SEQUENCE [LARGE SCALE GENOMIC DNA]</scope>
</reference>
<dbReference type="OrthoDB" id="10066767at2759"/>
<gene>
    <name evidence="2" type="ORF">EVAR_51877_1</name>
</gene>
<evidence type="ECO:0000313" key="3">
    <source>
        <dbReference type="Proteomes" id="UP000299102"/>
    </source>
</evidence>
<comment type="caution">
    <text evidence="2">The sequence shown here is derived from an EMBL/GenBank/DDBJ whole genome shotgun (WGS) entry which is preliminary data.</text>
</comment>
<dbReference type="EMBL" id="BGZK01001272">
    <property type="protein sequence ID" value="GBP76013.1"/>
    <property type="molecule type" value="Genomic_DNA"/>
</dbReference>
<sequence>MAKEAVNCLFYGKPSKRWYDYIATQKEDSAELPHMAEFLNRARRRCADTPPEDLHARLSGTSQTNETRRIQRARTHHREIASTAYKARSCLICNGDHPMSACLMKETISPSLEALRRRDKPSNAAQASDRPRVGAAHRQNRAPSGRDVSTSLKQEGAPKIVPIRLTGPKANIDTLRITRWGFNNHAHRRSRRRSRRGGWNAGALSHRRCRRHRRRQAHRNASH</sequence>
<accession>A0A4C1YLR0</accession>
<dbReference type="AlphaFoldDB" id="A0A4C1YLR0"/>
<name>A0A4C1YLR0_EUMVA</name>
<evidence type="ECO:0000256" key="1">
    <source>
        <dbReference type="SAM" id="MobiDB-lite"/>
    </source>
</evidence>
<feature type="region of interest" description="Disordered" evidence="1">
    <location>
        <begin position="115"/>
        <end position="155"/>
    </location>
</feature>
<dbReference type="Proteomes" id="UP000299102">
    <property type="component" value="Unassembled WGS sequence"/>
</dbReference>
<organism evidence="2 3">
    <name type="scientific">Eumeta variegata</name>
    <name type="common">Bagworm moth</name>
    <name type="synonym">Eumeta japonica</name>
    <dbReference type="NCBI Taxonomy" id="151549"/>
    <lineage>
        <taxon>Eukaryota</taxon>
        <taxon>Metazoa</taxon>
        <taxon>Ecdysozoa</taxon>
        <taxon>Arthropoda</taxon>
        <taxon>Hexapoda</taxon>
        <taxon>Insecta</taxon>
        <taxon>Pterygota</taxon>
        <taxon>Neoptera</taxon>
        <taxon>Endopterygota</taxon>
        <taxon>Lepidoptera</taxon>
        <taxon>Glossata</taxon>
        <taxon>Ditrysia</taxon>
        <taxon>Tineoidea</taxon>
        <taxon>Psychidae</taxon>
        <taxon>Oiketicinae</taxon>
        <taxon>Eumeta</taxon>
    </lineage>
</organism>
<proteinExistence type="predicted"/>
<evidence type="ECO:0000313" key="2">
    <source>
        <dbReference type="EMBL" id="GBP76013.1"/>
    </source>
</evidence>
<protein>
    <submittedName>
        <fullName evidence="2">Uncharacterized protein</fullName>
    </submittedName>
</protein>